<dbReference type="GeneID" id="93151692"/>
<dbReference type="Pfam" id="PF19552">
    <property type="entry name" value="DUF6075"/>
    <property type="match status" value="1"/>
</dbReference>
<reference evidence="1 3" key="1">
    <citation type="submission" date="2015-09" db="EMBL/GenBank/DDBJ databases">
        <authorList>
            <consortium name="Pathogen Informatics"/>
        </authorList>
    </citation>
    <scope>NUCLEOTIDE SEQUENCE [LARGE SCALE GENOMIC DNA]</scope>
    <source>
        <strain evidence="1 3">2789STDY5608850</strain>
    </source>
</reference>
<dbReference type="Proteomes" id="UP000434223">
    <property type="component" value="Unassembled WGS sequence"/>
</dbReference>
<organism evidence="1 3">
    <name type="scientific">Hungatella hathewayi</name>
    <dbReference type="NCBI Taxonomy" id="154046"/>
    <lineage>
        <taxon>Bacteria</taxon>
        <taxon>Bacillati</taxon>
        <taxon>Bacillota</taxon>
        <taxon>Clostridia</taxon>
        <taxon>Lachnospirales</taxon>
        <taxon>Lachnospiraceae</taxon>
        <taxon>Hungatella</taxon>
    </lineage>
</organism>
<dbReference type="InterPro" id="IPR045721">
    <property type="entry name" value="DUF6075"/>
</dbReference>
<evidence type="ECO:0000313" key="2">
    <source>
        <dbReference type="EMBL" id="MUB64415.1"/>
    </source>
</evidence>
<gene>
    <name evidence="1" type="ORF">ERS852407_01807</name>
    <name evidence="2" type="ORF">GNE07_15365</name>
</gene>
<protein>
    <submittedName>
        <fullName evidence="1">Uncharacterized protein</fullName>
    </submittedName>
</protein>
<reference evidence="2 4" key="2">
    <citation type="submission" date="2019-09" db="EMBL/GenBank/DDBJ databases">
        <title>Draft genome sequencing of Hungatella hathewayi 123Y-2.</title>
        <authorList>
            <person name="Lv Q."/>
            <person name="Li S."/>
        </authorList>
    </citation>
    <scope>NUCLEOTIDE SEQUENCE [LARGE SCALE GENOMIC DNA]</scope>
    <source>
        <strain evidence="2 4">123Y-2</strain>
    </source>
</reference>
<dbReference type="EMBL" id="WNME01000009">
    <property type="protein sequence ID" value="MUB64415.1"/>
    <property type="molecule type" value="Genomic_DNA"/>
</dbReference>
<dbReference type="RefSeq" id="WP_002591303.1">
    <property type="nucleotide sequence ID" value="NZ_BQNJ01000001.1"/>
</dbReference>
<sequence>MREGMANVIFKSAAHRDFFERYLSQCRYQDAYHAALIYCLGISEDTRRNAARIYDFKSGCVKTECLHEGWQTSGSQHIIRMAYNLYCNGTPSVSDCENSDDQLSECRKYTVEDLFCCGYAPYFWQAVKLRYPEYCGCA</sequence>
<evidence type="ECO:0000313" key="4">
    <source>
        <dbReference type="Proteomes" id="UP000434223"/>
    </source>
</evidence>
<dbReference type="AlphaFoldDB" id="A0A174C201"/>
<dbReference type="EMBL" id="CYZE01000003">
    <property type="protein sequence ID" value="CUO06983.1"/>
    <property type="molecule type" value="Genomic_DNA"/>
</dbReference>
<evidence type="ECO:0000313" key="1">
    <source>
        <dbReference type="EMBL" id="CUO06983.1"/>
    </source>
</evidence>
<accession>A0A174C201</accession>
<dbReference type="Proteomes" id="UP000095651">
    <property type="component" value="Unassembled WGS sequence"/>
</dbReference>
<evidence type="ECO:0000313" key="3">
    <source>
        <dbReference type="Proteomes" id="UP000095651"/>
    </source>
</evidence>
<name>A0A174C201_9FIRM</name>
<dbReference type="OrthoDB" id="9800530at2"/>
<proteinExistence type="predicted"/>